<proteinExistence type="predicted"/>
<reference evidence="2 3" key="1">
    <citation type="submission" date="2017-12" db="EMBL/GenBank/DDBJ databases">
        <title>Phylogenetic diversity of female urinary microbiome.</title>
        <authorList>
            <person name="Thomas-White K."/>
            <person name="Wolfe A.J."/>
        </authorList>
    </citation>
    <scope>NUCLEOTIDE SEQUENCE [LARGE SCALE GENOMIC DNA]</scope>
    <source>
        <strain evidence="2 3">UMB0004</strain>
    </source>
</reference>
<accession>A0AAP8LX75</accession>
<name>A0AAP8LX75_LACRH</name>
<feature type="region of interest" description="Disordered" evidence="1">
    <location>
        <begin position="52"/>
        <end position="82"/>
    </location>
</feature>
<feature type="compositionally biased region" description="Polar residues" evidence="1">
    <location>
        <begin position="64"/>
        <end position="82"/>
    </location>
</feature>
<dbReference type="EMBL" id="PKJX01000001">
    <property type="protein sequence ID" value="PLA58757.1"/>
    <property type="molecule type" value="Genomic_DNA"/>
</dbReference>
<evidence type="ECO:0000313" key="2">
    <source>
        <dbReference type="EMBL" id="PLA58757.1"/>
    </source>
</evidence>
<dbReference type="Proteomes" id="UP000234212">
    <property type="component" value="Unassembled WGS sequence"/>
</dbReference>
<sequence length="82" mass="9625">MYRLMYRRFIKLLSFDDLQKENQQRLIHTRWVQKRYPKNVPQFHQIPSETIEKVQTKKPAKSAFSANRSGLNGTKTLSGGTS</sequence>
<organism evidence="2 3">
    <name type="scientific">Lacticaseibacillus rhamnosus</name>
    <name type="common">Lactobacillus rhamnosus</name>
    <dbReference type="NCBI Taxonomy" id="47715"/>
    <lineage>
        <taxon>Bacteria</taxon>
        <taxon>Bacillati</taxon>
        <taxon>Bacillota</taxon>
        <taxon>Bacilli</taxon>
        <taxon>Lactobacillales</taxon>
        <taxon>Lactobacillaceae</taxon>
        <taxon>Lacticaseibacillus</taxon>
    </lineage>
</organism>
<protein>
    <submittedName>
        <fullName evidence="2">Uncharacterized protein</fullName>
    </submittedName>
</protein>
<dbReference type="AlphaFoldDB" id="A0AAP8LX75"/>
<gene>
    <name evidence="2" type="ORF">CYJ91_04345</name>
</gene>
<comment type="caution">
    <text evidence="2">The sequence shown here is derived from an EMBL/GenBank/DDBJ whole genome shotgun (WGS) entry which is preliminary data.</text>
</comment>
<evidence type="ECO:0000256" key="1">
    <source>
        <dbReference type="SAM" id="MobiDB-lite"/>
    </source>
</evidence>
<evidence type="ECO:0000313" key="3">
    <source>
        <dbReference type="Proteomes" id="UP000234212"/>
    </source>
</evidence>